<dbReference type="EMBL" id="WNYA01000005">
    <property type="protein sequence ID" value="KAG8573491.1"/>
    <property type="molecule type" value="Genomic_DNA"/>
</dbReference>
<keyword evidence="2" id="KW-1185">Reference proteome</keyword>
<dbReference type="AlphaFoldDB" id="A0AAV7BLJ1"/>
<accession>A0AAV7BLJ1</accession>
<name>A0AAV7BLJ1_ENGPU</name>
<evidence type="ECO:0000313" key="2">
    <source>
        <dbReference type="Proteomes" id="UP000824782"/>
    </source>
</evidence>
<dbReference type="Proteomes" id="UP000824782">
    <property type="component" value="Unassembled WGS sequence"/>
</dbReference>
<evidence type="ECO:0000313" key="1">
    <source>
        <dbReference type="EMBL" id="KAG8573491.1"/>
    </source>
</evidence>
<protein>
    <submittedName>
        <fullName evidence="1">Uncharacterized protein</fullName>
    </submittedName>
</protein>
<proteinExistence type="predicted"/>
<organism evidence="1 2">
    <name type="scientific">Engystomops pustulosus</name>
    <name type="common">Tungara frog</name>
    <name type="synonym">Physalaemus pustulosus</name>
    <dbReference type="NCBI Taxonomy" id="76066"/>
    <lineage>
        <taxon>Eukaryota</taxon>
        <taxon>Metazoa</taxon>
        <taxon>Chordata</taxon>
        <taxon>Craniata</taxon>
        <taxon>Vertebrata</taxon>
        <taxon>Euteleostomi</taxon>
        <taxon>Amphibia</taxon>
        <taxon>Batrachia</taxon>
        <taxon>Anura</taxon>
        <taxon>Neobatrachia</taxon>
        <taxon>Hyloidea</taxon>
        <taxon>Leptodactylidae</taxon>
        <taxon>Leiuperinae</taxon>
        <taxon>Engystomops</taxon>
    </lineage>
</organism>
<comment type="caution">
    <text evidence="1">The sequence shown here is derived from an EMBL/GenBank/DDBJ whole genome shotgun (WGS) entry which is preliminary data.</text>
</comment>
<gene>
    <name evidence="1" type="ORF">GDO81_012427</name>
</gene>
<reference evidence="1" key="1">
    <citation type="thesis" date="2020" institute="ProQuest LLC" country="789 East Eisenhower Parkway, Ann Arbor, MI, USA">
        <title>Comparative Genomics and Chromosome Evolution.</title>
        <authorList>
            <person name="Mudd A.B."/>
        </authorList>
    </citation>
    <scope>NUCLEOTIDE SEQUENCE</scope>
    <source>
        <strain evidence="1">237g6f4</strain>
        <tissue evidence="1">Blood</tissue>
    </source>
</reference>
<sequence length="90" mass="10593">MFLRGVDLMRSPIQDILYFTPAGSGDSAELWSMPAPHSKFFFWPELIIWMLCLNNKHWKSALHKFVGNLCIYEAQHFIIQFFHNAHIKVN</sequence>